<dbReference type="NCBIfam" id="NF045678">
    <property type="entry name" value="TransRegIrrA"/>
    <property type="match status" value="1"/>
</dbReference>
<comment type="subcellular location">
    <subcellularLocation>
        <location evidence="1 11">Cytoplasm</location>
    </subcellularLocation>
</comment>
<dbReference type="InterPro" id="IPR036390">
    <property type="entry name" value="WH_DNA-bd_sf"/>
</dbReference>
<dbReference type="Pfam" id="PF01475">
    <property type="entry name" value="FUR"/>
    <property type="match status" value="1"/>
</dbReference>
<dbReference type="AlphaFoldDB" id="A0A286G986"/>
<dbReference type="InterPro" id="IPR036388">
    <property type="entry name" value="WH-like_DNA-bd_sf"/>
</dbReference>
<evidence type="ECO:0000256" key="6">
    <source>
        <dbReference type="ARBA" id="ARBA00022723"/>
    </source>
</evidence>
<evidence type="ECO:0000256" key="1">
    <source>
        <dbReference type="ARBA" id="ARBA00004496"/>
    </source>
</evidence>
<dbReference type="OrthoDB" id="9800477at2"/>
<dbReference type="GO" id="GO:0000976">
    <property type="term" value="F:transcription cis-regulatory region binding"/>
    <property type="evidence" value="ECO:0007669"/>
    <property type="project" value="TreeGrafter"/>
</dbReference>
<evidence type="ECO:0000256" key="10">
    <source>
        <dbReference type="ARBA" id="ARBA00023163"/>
    </source>
</evidence>
<dbReference type="InterPro" id="IPR002481">
    <property type="entry name" value="FUR"/>
</dbReference>
<evidence type="ECO:0000256" key="2">
    <source>
        <dbReference type="ARBA" id="ARBA00007957"/>
    </source>
</evidence>
<evidence type="ECO:0000313" key="12">
    <source>
        <dbReference type="EMBL" id="SOD92055.1"/>
    </source>
</evidence>
<dbReference type="GO" id="GO:0008270">
    <property type="term" value="F:zinc ion binding"/>
    <property type="evidence" value="ECO:0007669"/>
    <property type="project" value="TreeGrafter"/>
</dbReference>
<dbReference type="EMBL" id="OCNJ01000002">
    <property type="protein sequence ID" value="SOD92055.1"/>
    <property type="molecule type" value="Genomic_DNA"/>
</dbReference>
<reference evidence="12 13" key="1">
    <citation type="submission" date="2017-09" db="EMBL/GenBank/DDBJ databases">
        <authorList>
            <person name="Ehlers B."/>
            <person name="Leendertz F.H."/>
        </authorList>
    </citation>
    <scope>NUCLEOTIDE SEQUENCE [LARGE SCALE GENOMIC DNA]</scope>
    <source>
        <strain evidence="12 13">USBA 140</strain>
    </source>
</reference>
<evidence type="ECO:0000256" key="11">
    <source>
        <dbReference type="RuleBase" id="RU364037"/>
    </source>
</evidence>
<evidence type="ECO:0000256" key="7">
    <source>
        <dbReference type="ARBA" id="ARBA00022833"/>
    </source>
</evidence>
<evidence type="ECO:0000256" key="5">
    <source>
        <dbReference type="ARBA" id="ARBA00022491"/>
    </source>
</evidence>
<dbReference type="RefSeq" id="WP_097278007.1">
    <property type="nucleotide sequence ID" value="NZ_OCNJ01000002.1"/>
</dbReference>
<dbReference type="Proteomes" id="UP000219621">
    <property type="component" value="Unassembled WGS sequence"/>
</dbReference>
<keyword evidence="13" id="KW-1185">Reference proteome</keyword>
<keyword evidence="11" id="KW-0408">Iron</keyword>
<comment type="subunit">
    <text evidence="11">Homodimer.</text>
</comment>
<keyword evidence="9 11" id="KW-0238">DNA-binding</keyword>
<dbReference type="FunFam" id="1.10.10.10:FF:000007">
    <property type="entry name" value="Ferric uptake regulation protein"/>
    <property type="match status" value="1"/>
</dbReference>
<evidence type="ECO:0000313" key="13">
    <source>
        <dbReference type="Proteomes" id="UP000219621"/>
    </source>
</evidence>
<organism evidence="12 13">
    <name type="scientific">Caenispirillum bisanense</name>
    <dbReference type="NCBI Taxonomy" id="414052"/>
    <lineage>
        <taxon>Bacteria</taxon>
        <taxon>Pseudomonadati</taxon>
        <taxon>Pseudomonadota</taxon>
        <taxon>Alphaproteobacteria</taxon>
        <taxon>Rhodospirillales</taxon>
        <taxon>Novispirillaceae</taxon>
        <taxon>Caenispirillum</taxon>
    </lineage>
</organism>
<proteinExistence type="inferred from homology"/>
<sequence>MTPMCVPGNLMDRLRGAGLRPTRQRVALARLLFEDGDHHITAEQLHTMALTATIRVSLATVYNTLHQFTEAGLLREIVVDSGRSYFDTNTSDHHHFFYERTGRLEDIPAGEVQIAAVPEAPAGTRIRRVDVVVRVDG</sequence>
<keyword evidence="6 11" id="KW-0479">Metal-binding</keyword>
<comment type="similarity">
    <text evidence="2 11">Belongs to the Fur family.</text>
</comment>
<dbReference type="GO" id="GO:0005737">
    <property type="term" value="C:cytoplasm"/>
    <property type="evidence" value="ECO:0007669"/>
    <property type="project" value="UniProtKB-SubCell"/>
</dbReference>
<keyword evidence="5 11" id="KW-0678">Repressor</keyword>
<evidence type="ECO:0000256" key="9">
    <source>
        <dbReference type="ARBA" id="ARBA00023125"/>
    </source>
</evidence>
<dbReference type="GO" id="GO:0045892">
    <property type="term" value="P:negative regulation of DNA-templated transcription"/>
    <property type="evidence" value="ECO:0007669"/>
    <property type="project" value="TreeGrafter"/>
</dbReference>
<dbReference type="NCBIfam" id="NF045677">
    <property type="entry name" value="FeRespRegIrr"/>
    <property type="match status" value="1"/>
</dbReference>
<keyword evidence="7 11" id="KW-0862">Zinc</keyword>
<keyword evidence="4 11" id="KW-0963">Cytoplasm</keyword>
<dbReference type="Gene3D" id="1.10.10.10">
    <property type="entry name" value="Winged helix-like DNA-binding domain superfamily/Winged helix DNA-binding domain"/>
    <property type="match status" value="1"/>
</dbReference>
<evidence type="ECO:0000256" key="3">
    <source>
        <dbReference type="ARBA" id="ARBA00020910"/>
    </source>
</evidence>
<accession>A0A286G986</accession>
<evidence type="ECO:0000256" key="4">
    <source>
        <dbReference type="ARBA" id="ARBA00022490"/>
    </source>
</evidence>
<keyword evidence="10 11" id="KW-0804">Transcription</keyword>
<dbReference type="PANTHER" id="PTHR33202">
    <property type="entry name" value="ZINC UPTAKE REGULATION PROTEIN"/>
    <property type="match status" value="1"/>
</dbReference>
<name>A0A286G986_9PROT</name>
<gene>
    <name evidence="11" type="primary">fur</name>
    <name evidence="12" type="ORF">SAMN05421508_102243</name>
</gene>
<dbReference type="GO" id="GO:0003700">
    <property type="term" value="F:DNA-binding transcription factor activity"/>
    <property type="evidence" value="ECO:0007669"/>
    <property type="project" value="UniProtKB-UniRule"/>
</dbReference>
<dbReference type="CDD" id="cd07153">
    <property type="entry name" value="Fur_like"/>
    <property type="match status" value="1"/>
</dbReference>
<dbReference type="PANTHER" id="PTHR33202:SF7">
    <property type="entry name" value="FERRIC UPTAKE REGULATION PROTEIN"/>
    <property type="match status" value="1"/>
</dbReference>
<keyword evidence="8 11" id="KW-0805">Transcription regulation</keyword>
<protein>
    <recommendedName>
        <fullName evidence="3 11">Ferric uptake regulation protein</fullName>
    </recommendedName>
</protein>
<dbReference type="GO" id="GO:1900376">
    <property type="term" value="P:regulation of secondary metabolite biosynthetic process"/>
    <property type="evidence" value="ECO:0007669"/>
    <property type="project" value="TreeGrafter"/>
</dbReference>
<evidence type="ECO:0000256" key="8">
    <source>
        <dbReference type="ARBA" id="ARBA00023015"/>
    </source>
</evidence>
<dbReference type="SUPFAM" id="SSF46785">
    <property type="entry name" value="Winged helix' DNA-binding domain"/>
    <property type="match status" value="1"/>
</dbReference>